<dbReference type="SUPFAM" id="SSF56300">
    <property type="entry name" value="Metallo-dependent phosphatases"/>
    <property type="match status" value="1"/>
</dbReference>
<dbReference type="CDD" id="cd07379">
    <property type="entry name" value="MPP_239FB"/>
    <property type="match status" value="1"/>
</dbReference>
<gene>
    <name evidence="2" type="ORF">BN946_scf185007.g194</name>
</gene>
<organism evidence="2 3">
    <name type="scientific">Pycnoporus cinnabarinus</name>
    <name type="common">Cinnabar-red polypore</name>
    <name type="synonym">Trametes cinnabarina</name>
    <dbReference type="NCBI Taxonomy" id="5643"/>
    <lineage>
        <taxon>Eukaryota</taxon>
        <taxon>Fungi</taxon>
        <taxon>Dikarya</taxon>
        <taxon>Basidiomycota</taxon>
        <taxon>Agaricomycotina</taxon>
        <taxon>Agaricomycetes</taxon>
        <taxon>Polyporales</taxon>
        <taxon>Polyporaceae</taxon>
        <taxon>Trametes</taxon>
    </lineage>
</organism>
<proteinExistence type="predicted"/>
<dbReference type="InterPro" id="IPR051693">
    <property type="entry name" value="UPF0046_metallophosphoest"/>
</dbReference>
<reference evidence="2" key="1">
    <citation type="submission" date="2014-01" db="EMBL/GenBank/DDBJ databases">
        <title>The genome of the white-rot fungus Pycnoporus cinnabarinus: a basidiomycete model with a versatile arsenal for lignocellulosic biomass breakdown.</title>
        <authorList>
            <person name="Levasseur A."/>
            <person name="Lomascolo A."/>
            <person name="Ruiz-Duenas F.J."/>
            <person name="Uzan E."/>
            <person name="Piumi F."/>
            <person name="Kues U."/>
            <person name="Ram A.F.J."/>
            <person name="Murat C."/>
            <person name="Haon M."/>
            <person name="Benoit I."/>
            <person name="Arfi Y."/>
            <person name="Chevret D."/>
            <person name="Drula E."/>
            <person name="Kwon M.J."/>
            <person name="Gouret P."/>
            <person name="Lesage-Meessen L."/>
            <person name="Lombard V."/>
            <person name="Mariette J."/>
            <person name="Noirot C."/>
            <person name="Park J."/>
            <person name="Patyshakuliyeva A."/>
            <person name="Wieneger R.A.B."/>
            <person name="Wosten H.A.B."/>
            <person name="Martin F."/>
            <person name="Coutinho P.M."/>
            <person name="de Vries R."/>
            <person name="Martinez A.T."/>
            <person name="Klopp C."/>
            <person name="Pontarotti P."/>
            <person name="Henrissat B."/>
            <person name="Record E."/>
        </authorList>
    </citation>
    <scope>NUCLEOTIDE SEQUENCE [LARGE SCALE GENOMIC DNA]</scope>
    <source>
        <strain evidence="2">BRFM137</strain>
    </source>
</reference>
<dbReference type="HOGENOM" id="CLU_1644587_0_0_1"/>
<name>A0A060SLM5_PYCCI</name>
<evidence type="ECO:0000313" key="3">
    <source>
        <dbReference type="Proteomes" id="UP000029665"/>
    </source>
</evidence>
<dbReference type="Proteomes" id="UP000029665">
    <property type="component" value="Unassembled WGS sequence"/>
</dbReference>
<keyword evidence="3" id="KW-1185">Reference proteome</keyword>
<feature type="domain" description="Calcineurin-like phosphoesterase" evidence="1">
    <location>
        <begin position="50"/>
        <end position="121"/>
    </location>
</feature>
<dbReference type="InterPro" id="IPR004843">
    <property type="entry name" value="Calcineurin-like_PHP"/>
</dbReference>
<accession>A0A060SLM5</accession>
<dbReference type="EMBL" id="CCBP010000119">
    <property type="protein sequence ID" value="CDO73139.1"/>
    <property type="molecule type" value="Genomic_DNA"/>
</dbReference>
<sequence>MNLDAILRRHEPTVLEQITKDPLRFLASRAYGLSANTIETKTPPNEVPVRIVCISDTHSQHAKLGTLPDGDVLIHAGDLTHSGTPEELRDALQWLASQPHPHKLFIAGNHDRALDDSEPTRQALLDAFPSLTYLQQAAATLSIRGRTLRIYGSPLTPQHGS</sequence>
<dbReference type="Pfam" id="PF00149">
    <property type="entry name" value="Metallophos"/>
    <property type="match status" value="1"/>
</dbReference>
<evidence type="ECO:0000313" key="2">
    <source>
        <dbReference type="EMBL" id="CDO73139.1"/>
    </source>
</evidence>
<dbReference type="PANTHER" id="PTHR12905:SF0">
    <property type="entry name" value="CALCINEURIN-LIKE PHOSPHOESTERASE DOMAIN-CONTAINING PROTEIN"/>
    <property type="match status" value="1"/>
</dbReference>
<dbReference type="OrthoDB" id="630188at2759"/>
<protein>
    <recommendedName>
        <fullName evidence="1">Calcineurin-like phosphoesterase domain-containing protein</fullName>
    </recommendedName>
</protein>
<dbReference type="InterPro" id="IPR029052">
    <property type="entry name" value="Metallo-depent_PP-like"/>
</dbReference>
<dbReference type="GO" id="GO:0016787">
    <property type="term" value="F:hydrolase activity"/>
    <property type="evidence" value="ECO:0007669"/>
    <property type="project" value="InterPro"/>
</dbReference>
<dbReference type="AlphaFoldDB" id="A0A060SLM5"/>
<dbReference type="Gene3D" id="3.60.21.10">
    <property type="match status" value="1"/>
</dbReference>
<evidence type="ECO:0000259" key="1">
    <source>
        <dbReference type="Pfam" id="PF00149"/>
    </source>
</evidence>
<dbReference type="PANTHER" id="PTHR12905">
    <property type="entry name" value="METALLOPHOSPHOESTERASE"/>
    <property type="match status" value="1"/>
</dbReference>
<comment type="caution">
    <text evidence="2">The sequence shown here is derived from an EMBL/GenBank/DDBJ whole genome shotgun (WGS) entry which is preliminary data.</text>
</comment>